<evidence type="ECO:0000256" key="2">
    <source>
        <dbReference type="SAM" id="Phobius"/>
    </source>
</evidence>
<evidence type="ECO:0000256" key="1">
    <source>
        <dbReference type="SAM" id="MobiDB-lite"/>
    </source>
</evidence>
<keyword evidence="2" id="KW-0812">Transmembrane</keyword>
<proteinExistence type="predicted"/>
<protein>
    <submittedName>
        <fullName evidence="3">Uncharacterized protein</fullName>
    </submittedName>
</protein>
<comment type="caution">
    <text evidence="3">The sequence shown here is derived from an EMBL/GenBank/DDBJ whole genome shotgun (WGS) entry which is preliminary data.</text>
</comment>
<evidence type="ECO:0000313" key="3">
    <source>
        <dbReference type="EMBL" id="NER29826.1"/>
    </source>
</evidence>
<feature type="transmembrane region" description="Helical" evidence="2">
    <location>
        <begin position="54"/>
        <end position="73"/>
    </location>
</feature>
<gene>
    <name evidence="3" type="ORF">F6J89_19955</name>
</gene>
<reference evidence="3" key="1">
    <citation type="submission" date="2019-11" db="EMBL/GenBank/DDBJ databases">
        <title>Genomic insights into an expanded diversity of filamentous marine cyanobacteria reveals the extraordinary biosynthetic potential of Moorea and Okeania.</title>
        <authorList>
            <person name="Ferreira Leao T."/>
            <person name="Wang M."/>
            <person name="Moss N."/>
            <person name="Da Silva R."/>
            <person name="Sanders J."/>
            <person name="Nurk S."/>
            <person name="Gurevich A."/>
            <person name="Humphrey G."/>
            <person name="Reher R."/>
            <person name="Zhu Q."/>
            <person name="Belda-Ferre P."/>
            <person name="Glukhov E."/>
            <person name="Rex R."/>
            <person name="Dorrestein P.C."/>
            <person name="Knight R."/>
            <person name="Pevzner P."/>
            <person name="Gerwick W.H."/>
            <person name="Gerwick L."/>
        </authorList>
    </citation>
    <scope>NUCLEOTIDE SEQUENCE</scope>
    <source>
        <strain evidence="3">SIO1C4</strain>
    </source>
</reference>
<dbReference type="AlphaFoldDB" id="A0A6B3N878"/>
<keyword evidence="2" id="KW-1133">Transmembrane helix</keyword>
<organism evidence="3">
    <name type="scientific">Symploca sp. SIO1C4</name>
    <dbReference type="NCBI Taxonomy" id="2607765"/>
    <lineage>
        <taxon>Bacteria</taxon>
        <taxon>Bacillati</taxon>
        <taxon>Cyanobacteriota</taxon>
        <taxon>Cyanophyceae</taxon>
        <taxon>Coleofasciculales</taxon>
        <taxon>Coleofasciculaceae</taxon>
        <taxon>Symploca</taxon>
    </lineage>
</organism>
<name>A0A6B3N878_9CYAN</name>
<keyword evidence="2" id="KW-0472">Membrane</keyword>
<feature type="non-terminal residue" evidence="3">
    <location>
        <position position="198"/>
    </location>
</feature>
<feature type="region of interest" description="Disordered" evidence="1">
    <location>
        <begin position="1"/>
        <end position="40"/>
    </location>
</feature>
<accession>A0A6B3N878</accession>
<sequence>MHSTTAPKDRVRKLMPGLSRQAPPVPQEQESDSQPSSIPIVRDERSSIGLRGKILLGGGLLLLVGMTATSLFVTSSQQQSQQSATAIDVAINNKNIALREYLELLTRTDLGVNEIRNPGLLQQQYSILAQEFLRDVTLLRQDPSHPSFRLTEQAALQQQTQGANKMAWLAQQGVSAQLTYSYQREEGGEVVEKTVTVG</sequence>
<dbReference type="EMBL" id="JAAHFQ010000438">
    <property type="protein sequence ID" value="NER29826.1"/>
    <property type="molecule type" value="Genomic_DNA"/>
</dbReference>